<organism evidence="2 3">
    <name type="scientific">Salimicrobium halophilum</name>
    <dbReference type="NCBI Taxonomy" id="86666"/>
    <lineage>
        <taxon>Bacteria</taxon>
        <taxon>Bacillati</taxon>
        <taxon>Bacillota</taxon>
        <taxon>Bacilli</taxon>
        <taxon>Bacillales</taxon>
        <taxon>Bacillaceae</taxon>
        <taxon>Salimicrobium</taxon>
    </lineage>
</organism>
<keyword evidence="1" id="KW-1133">Transmembrane helix</keyword>
<evidence type="ECO:0000313" key="3">
    <source>
        <dbReference type="Proteomes" id="UP000199225"/>
    </source>
</evidence>
<keyword evidence="3" id="KW-1185">Reference proteome</keyword>
<dbReference type="Proteomes" id="UP000199225">
    <property type="component" value="Unassembled WGS sequence"/>
</dbReference>
<gene>
    <name evidence="2" type="ORF">SAMN04490247_0831</name>
</gene>
<feature type="transmembrane region" description="Helical" evidence="1">
    <location>
        <begin position="56"/>
        <end position="79"/>
    </location>
</feature>
<name>A0A1G8R524_9BACI</name>
<accession>A0A1G8R524</accession>
<dbReference type="EMBL" id="FNEV01000002">
    <property type="protein sequence ID" value="SDJ12081.1"/>
    <property type="molecule type" value="Genomic_DNA"/>
</dbReference>
<dbReference type="AlphaFoldDB" id="A0A1G8R524"/>
<protein>
    <submittedName>
        <fullName evidence="2">Uncharacterized protein</fullName>
    </submittedName>
</protein>
<dbReference type="OrthoDB" id="2665924at2"/>
<keyword evidence="1" id="KW-0812">Transmembrane</keyword>
<evidence type="ECO:0000256" key="1">
    <source>
        <dbReference type="SAM" id="Phobius"/>
    </source>
</evidence>
<evidence type="ECO:0000313" key="2">
    <source>
        <dbReference type="EMBL" id="SDJ12081.1"/>
    </source>
</evidence>
<reference evidence="3" key="1">
    <citation type="submission" date="2016-10" db="EMBL/GenBank/DDBJ databases">
        <authorList>
            <person name="Varghese N."/>
            <person name="Submissions S."/>
        </authorList>
    </citation>
    <scope>NUCLEOTIDE SEQUENCE [LARGE SCALE GENOMIC DNA]</scope>
    <source>
        <strain evidence="3">DSM 4771</strain>
    </source>
</reference>
<feature type="transmembrane region" description="Helical" evidence="1">
    <location>
        <begin position="28"/>
        <end position="49"/>
    </location>
</feature>
<dbReference type="STRING" id="86666.SAMN04490247_0831"/>
<dbReference type="InterPro" id="IPR035406">
    <property type="entry name" value="DUF5412"/>
</dbReference>
<keyword evidence="1" id="KW-0472">Membrane</keyword>
<dbReference type="RefSeq" id="WP_093192371.1">
    <property type="nucleotide sequence ID" value="NZ_FNEV01000002.1"/>
</dbReference>
<sequence>MKIGVVLWLASLMMTGYSLYANLENKWLLMPPVWVMFIMTVIAFILIFRDRSRGRFLALVGTGGTAILLITALMLTSLASSMGAREYIKSVESPEGDYKVEVYRINPGASGGYRILAELHGALWFKKRIYNQERVEDIPVRWEDEHTVVFGELPLDLKEGETHGYGQ</sequence>
<dbReference type="Pfam" id="PF17428">
    <property type="entry name" value="DUF5412"/>
    <property type="match status" value="1"/>
</dbReference>
<proteinExistence type="predicted"/>